<keyword evidence="3" id="KW-0496">Mitochondrion</keyword>
<keyword evidence="4" id="KW-0687">Ribonucleoprotein</keyword>
<gene>
    <name evidence="5" type="ORF">OBRU01_10455</name>
</gene>
<dbReference type="PANTHER" id="PTHR13014:SF3">
    <property type="entry name" value="LARGE RIBOSOMAL SUBUNIT PROTEIN ML65"/>
    <property type="match status" value="1"/>
</dbReference>
<dbReference type="GO" id="GO:0005762">
    <property type="term" value="C:mitochondrial large ribosomal subunit"/>
    <property type="evidence" value="ECO:0007669"/>
    <property type="project" value="TreeGrafter"/>
</dbReference>
<comment type="subcellular location">
    <subcellularLocation>
        <location evidence="1">Mitochondrion</location>
    </subcellularLocation>
</comment>
<dbReference type="GO" id="GO:0006412">
    <property type="term" value="P:translation"/>
    <property type="evidence" value="ECO:0007669"/>
    <property type="project" value="InterPro"/>
</dbReference>
<dbReference type="InterPro" id="IPR039982">
    <property type="entry name" value="Ribosomal_mL65"/>
</dbReference>
<evidence type="ECO:0000256" key="3">
    <source>
        <dbReference type="ARBA" id="ARBA00023128"/>
    </source>
</evidence>
<keyword evidence="2 5" id="KW-0689">Ribosomal protein</keyword>
<keyword evidence="6" id="KW-1185">Reference proteome</keyword>
<evidence type="ECO:0000256" key="4">
    <source>
        <dbReference type="ARBA" id="ARBA00023274"/>
    </source>
</evidence>
<dbReference type="InterPro" id="IPR010793">
    <property type="entry name" value="Ribosomal_mL37/mL65"/>
</dbReference>
<organism evidence="5 6">
    <name type="scientific">Operophtera brumata</name>
    <name type="common">Winter moth</name>
    <name type="synonym">Phalaena brumata</name>
    <dbReference type="NCBI Taxonomy" id="104452"/>
    <lineage>
        <taxon>Eukaryota</taxon>
        <taxon>Metazoa</taxon>
        <taxon>Ecdysozoa</taxon>
        <taxon>Arthropoda</taxon>
        <taxon>Hexapoda</taxon>
        <taxon>Insecta</taxon>
        <taxon>Pterygota</taxon>
        <taxon>Neoptera</taxon>
        <taxon>Endopterygota</taxon>
        <taxon>Lepidoptera</taxon>
        <taxon>Glossata</taxon>
        <taxon>Ditrysia</taxon>
        <taxon>Geometroidea</taxon>
        <taxon>Geometridae</taxon>
        <taxon>Larentiinae</taxon>
        <taxon>Operophtera</taxon>
    </lineage>
</organism>
<dbReference type="STRING" id="104452.A0A0L7L7P8"/>
<evidence type="ECO:0000256" key="2">
    <source>
        <dbReference type="ARBA" id="ARBA00022980"/>
    </source>
</evidence>
<evidence type="ECO:0000256" key="1">
    <source>
        <dbReference type="ARBA" id="ARBA00004173"/>
    </source>
</evidence>
<sequence>MSFHGRDHILSRKASYGPEDNLEALHCQAMKASFGWLLAQANSQGFTTYNDVTYPLVAQTVITNGQLWSLYAYQLNTIEMHNEKMDENPKHNICFGTKPLKLYETLEDGKVKGLNEDVLKMIVQFYINSPEEREYEMKPYLGKEERVVADIEDDNKRCWLEARYKHLVSNRPKHLLRPEVHMWEDIYKIQHNTRPFEAKRRPFELGLLPYKRRLDEHLPPYIPKVLRPYPRCRKKFETMYYPKV</sequence>
<dbReference type="PANTHER" id="PTHR13014">
    <property type="entry name" value="MITOCHONDRIAL 28S RIBOSOMAL PROTEIN S30/P52 PRO-APOTOTIC PROTEIN"/>
    <property type="match status" value="1"/>
</dbReference>
<protein>
    <submittedName>
        <fullName evidence="5">28S ribosomal protein S30, mitochondrial</fullName>
    </submittedName>
</protein>
<evidence type="ECO:0000313" key="5">
    <source>
        <dbReference type="EMBL" id="KOB71513.1"/>
    </source>
</evidence>
<dbReference type="GO" id="GO:0003735">
    <property type="term" value="F:structural constituent of ribosome"/>
    <property type="evidence" value="ECO:0007669"/>
    <property type="project" value="InterPro"/>
</dbReference>
<comment type="caution">
    <text evidence="5">The sequence shown here is derived from an EMBL/GenBank/DDBJ whole genome shotgun (WGS) entry which is preliminary data.</text>
</comment>
<reference evidence="5 6" key="1">
    <citation type="journal article" date="2015" name="Genome Biol. Evol.">
        <title>The genome of winter moth (Operophtera brumata) provides a genomic perspective on sexual dimorphism and phenology.</title>
        <authorList>
            <person name="Derks M.F."/>
            <person name="Smit S."/>
            <person name="Salis L."/>
            <person name="Schijlen E."/>
            <person name="Bossers A."/>
            <person name="Mateman C."/>
            <person name="Pijl A.S."/>
            <person name="de Ridder D."/>
            <person name="Groenen M.A."/>
            <person name="Visser M.E."/>
            <person name="Megens H.J."/>
        </authorList>
    </citation>
    <scope>NUCLEOTIDE SEQUENCE [LARGE SCALE GENOMIC DNA]</scope>
    <source>
        <strain evidence="5">WM2013NL</strain>
        <tissue evidence="5">Head and thorax</tissue>
    </source>
</reference>
<dbReference type="EMBL" id="JTDY01002389">
    <property type="protein sequence ID" value="KOB71513.1"/>
    <property type="molecule type" value="Genomic_DNA"/>
</dbReference>
<evidence type="ECO:0000313" key="6">
    <source>
        <dbReference type="Proteomes" id="UP000037510"/>
    </source>
</evidence>
<dbReference type="AlphaFoldDB" id="A0A0L7L7P8"/>
<accession>A0A0L7L7P8</accession>
<proteinExistence type="predicted"/>
<dbReference type="Pfam" id="PF07147">
    <property type="entry name" value="PDCD9"/>
    <property type="match status" value="1"/>
</dbReference>
<dbReference type="Proteomes" id="UP000037510">
    <property type="component" value="Unassembled WGS sequence"/>
</dbReference>
<name>A0A0L7L7P8_OPEBR</name>